<proteinExistence type="predicted"/>
<evidence type="ECO:0000313" key="2">
    <source>
        <dbReference type="Proteomes" id="UP001165960"/>
    </source>
</evidence>
<reference evidence="1" key="1">
    <citation type="submission" date="2022-04" db="EMBL/GenBank/DDBJ databases">
        <title>Genome of the entomopathogenic fungus Entomophthora muscae.</title>
        <authorList>
            <person name="Elya C."/>
            <person name="Lovett B.R."/>
            <person name="Lee E."/>
            <person name="Macias A.M."/>
            <person name="Hajek A.E."/>
            <person name="De Bivort B.L."/>
            <person name="Kasson M.T."/>
            <person name="De Fine Licht H.H."/>
            <person name="Stajich J.E."/>
        </authorList>
    </citation>
    <scope>NUCLEOTIDE SEQUENCE</scope>
    <source>
        <strain evidence="1">Berkeley</strain>
    </source>
</reference>
<evidence type="ECO:0000313" key="1">
    <source>
        <dbReference type="EMBL" id="KAJ9089239.1"/>
    </source>
</evidence>
<organism evidence="1 2">
    <name type="scientific">Entomophthora muscae</name>
    <dbReference type="NCBI Taxonomy" id="34485"/>
    <lineage>
        <taxon>Eukaryota</taxon>
        <taxon>Fungi</taxon>
        <taxon>Fungi incertae sedis</taxon>
        <taxon>Zoopagomycota</taxon>
        <taxon>Entomophthoromycotina</taxon>
        <taxon>Entomophthoromycetes</taxon>
        <taxon>Entomophthorales</taxon>
        <taxon>Entomophthoraceae</taxon>
        <taxon>Entomophthora</taxon>
    </lineage>
</organism>
<dbReference type="EMBL" id="QTSX02000058">
    <property type="protein sequence ID" value="KAJ9089239.1"/>
    <property type="molecule type" value="Genomic_DNA"/>
</dbReference>
<comment type="caution">
    <text evidence="1">The sequence shown here is derived from an EMBL/GenBank/DDBJ whole genome shotgun (WGS) entry which is preliminary data.</text>
</comment>
<name>A0ACC2UQN0_9FUNG</name>
<dbReference type="Proteomes" id="UP001165960">
    <property type="component" value="Unassembled WGS sequence"/>
</dbReference>
<sequence length="215" mass="23356">MLGAAVVGAVYLGIGGSMLGSKITTRFTGINKVTVAKETVGSFPVELPLLLGPGVQWIGGENFTEYHLKAGAAGYQRKCHPTTKKPFEISCFNVTLATFILGHFTPSKDFHCPSHSICSIPLSEIYFPGRKPHFGSRSPRSDLDFSRVTPQLEYMGPAKAKAWSKILYLKQLGVREYFKAGFLTPGFAENHTTISEVSLPSGFSDSLYGIQITSS</sequence>
<keyword evidence="2" id="KW-1185">Reference proteome</keyword>
<protein>
    <submittedName>
        <fullName evidence="1">Uncharacterized protein</fullName>
    </submittedName>
</protein>
<gene>
    <name evidence="1" type="ORF">DSO57_1014990</name>
</gene>
<accession>A0ACC2UQN0</accession>